<dbReference type="AlphaFoldDB" id="A0A168ACQ7"/>
<feature type="transmembrane region" description="Helical" evidence="1">
    <location>
        <begin position="71"/>
        <end position="90"/>
    </location>
</feature>
<accession>A0A168ACQ7</accession>
<keyword evidence="1" id="KW-0472">Membrane</keyword>
<dbReference type="EMBL" id="LVJE01000001">
    <property type="protein sequence ID" value="OAB31348.1"/>
    <property type="molecule type" value="Genomic_DNA"/>
</dbReference>
<sequence>MQFQFGFKFYLYLIPFSQGIRYTFLGVFKSLKTEKKSNYWLRFFIFLCSLFIALWMLGFADWYDNQPYRDVLFYTPFQYFLFIGPVLYYYTKSLLNADFRFSKKKISAFYPRNDDKAFL</sequence>
<gene>
    <name evidence="2" type="ORF">FBFR_00480</name>
</gene>
<keyword evidence="1" id="KW-0812">Transmembrane</keyword>
<evidence type="ECO:0000256" key="1">
    <source>
        <dbReference type="SAM" id="Phobius"/>
    </source>
</evidence>
<name>A0A168ACQ7_9FLAO</name>
<organism evidence="2 3">
    <name type="scientific">Flavobacterium fryxellicola</name>
    <dbReference type="NCBI Taxonomy" id="249352"/>
    <lineage>
        <taxon>Bacteria</taxon>
        <taxon>Pseudomonadati</taxon>
        <taxon>Bacteroidota</taxon>
        <taxon>Flavobacteriia</taxon>
        <taxon>Flavobacteriales</taxon>
        <taxon>Flavobacteriaceae</taxon>
        <taxon>Flavobacterium</taxon>
    </lineage>
</organism>
<evidence type="ECO:0000313" key="3">
    <source>
        <dbReference type="Proteomes" id="UP000077164"/>
    </source>
</evidence>
<dbReference type="STRING" id="249352.SAMN05444395_101686"/>
<feature type="transmembrane region" description="Helical" evidence="1">
    <location>
        <begin position="39"/>
        <end position="59"/>
    </location>
</feature>
<reference evidence="2 3" key="1">
    <citation type="submission" date="2016-03" db="EMBL/GenBank/DDBJ databases">
        <title>Draft genome sequence of Flavobacterium fryxellicola DSM 16209.</title>
        <authorList>
            <person name="Shin S.-K."/>
            <person name="Yi H."/>
        </authorList>
    </citation>
    <scope>NUCLEOTIDE SEQUENCE [LARGE SCALE GENOMIC DNA]</scope>
    <source>
        <strain evidence="2 3">DSM 16209</strain>
    </source>
</reference>
<keyword evidence="3" id="KW-1185">Reference proteome</keyword>
<dbReference type="Proteomes" id="UP000077164">
    <property type="component" value="Unassembled WGS sequence"/>
</dbReference>
<comment type="caution">
    <text evidence="2">The sequence shown here is derived from an EMBL/GenBank/DDBJ whole genome shotgun (WGS) entry which is preliminary data.</text>
</comment>
<evidence type="ECO:0000313" key="2">
    <source>
        <dbReference type="EMBL" id="OAB31348.1"/>
    </source>
</evidence>
<keyword evidence="1" id="KW-1133">Transmembrane helix</keyword>
<protein>
    <submittedName>
        <fullName evidence="2">Uncharacterized protein</fullName>
    </submittedName>
</protein>
<proteinExistence type="predicted"/>